<feature type="binding site" evidence="5">
    <location>
        <begin position="182"/>
        <end position="187"/>
    </location>
    <ligand>
        <name>NAD(+)</name>
        <dbReference type="ChEBI" id="CHEBI:57540"/>
    </ligand>
</feature>
<feature type="active site" description="Proton donor/acceptor" evidence="4">
    <location>
        <position position="78"/>
    </location>
</feature>
<dbReference type="Pfam" id="PF02812">
    <property type="entry name" value="ELFV_dehydrog_N"/>
    <property type="match status" value="1"/>
</dbReference>
<dbReference type="InterPro" id="IPR006096">
    <property type="entry name" value="Glu/Leu/Phe/Val/Trp_DH_C"/>
</dbReference>
<dbReference type="InterPro" id="IPR046346">
    <property type="entry name" value="Aminoacid_DH-like_N_sf"/>
</dbReference>
<evidence type="ECO:0000256" key="4">
    <source>
        <dbReference type="PIRSR" id="PIRSR000188-1"/>
    </source>
</evidence>
<feature type="domain" description="Glutamate/phenylalanine/leucine/valine/L-tryptophan dehydrogenase C-terminal" evidence="7">
    <location>
        <begin position="146"/>
        <end position="354"/>
    </location>
</feature>
<dbReference type="RefSeq" id="WP_183342158.1">
    <property type="nucleotide sequence ID" value="NZ_JACHNU010000002.1"/>
</dbReference>
<dbReference type="InterPro" id="IPR006095">
    <property type="entry name" value="Glu/Leu/Phe/Val/Trp_DH"/>
</dbReference>
<dbReference type="Proteomes" id="UP000585272">
    <property type="component" value="Unassembled WGS sequence"/>
</dbReference>
<gene>
    <name evidence="8" type="ORF">BDZ31_002331</name>
</gene>
<dbReference type="PRINTS" id="PR00082">
    <property type="entry name" value="GLFDHDRGNASE"/>
</dbReference>
<name>A0A840IEJ2_9ACTN</name>
<dbReference type="SMART" id="SM00839">
    <property type="entry name" value="ELFV_dehydrog"/>
    <property type="match status" value="1"/>
</dbReference>
<keyword evidence="3 5" id="KW-0520">NAD</keyword>
<dbReference type="Pfam" id="PF00208">
    <property type="entry name" value="ELFV_dehydrog"/>
    <property type="match status" value="1"/>
</dbReference>
<dbReference type="GO" id="GO:0006520">
    <property type="term" value="P:amino acid metabolic process"/>
    <property type="evidence" value="ECO:0007669"/>
    <property type="project" value="InterPro"/>
</dbReference>
<dbReference type="InterPro" id="IPR016211">
    <property type="entry name" value="Glu/Phe/Leu/Val/Trp_DH_bac/arc"/>
</dbReference>
<dbReference type="InterPro" id="IPR036291">
    <property type="entry name" value="NAD(P)-bd_dom_sf"/>
</dbReference>
<dbReference type="AlphaFoldDB" id="A0A840IEJ2"/>
<keyword evidence="2 6" id="KW-0560">Oxidoreductase</keyword>
<evidence type="ECO:0000256" key="2">
    <source>
        <dbReference type="ARBA" id="ARBA00023002"/>
    </source>
</evidence>
<dbReference type="SUPFAM" id="SSF51735">
    <property type="entry name" value="NAD(P)-binding Rossmann-fold domains"/>
    <property type="match status" value="1"/>
</dbReference>
<proteinExistence type="inferred from homology"/>
<reference evidence="8 9" key="1">
    <citation type="submission" date="2020-08" db="EMBL/GenBank/DDBJ databases">
        <title>Genomic Encyclopedia of Archaeal and Bacterial Type Strains, Phase II (KMG-II): from individual species to whole genera.</title>
        <authorList>
            <person name="Goeker M."/>
        </authorList>
    </citation>
    <scope>NUCLEOTIDE SEQUENCE [LARGE SCALE GENOMIC DNA]</scope>
    <source>
        <strain evidence="8 9">DSM 23288</strain>
    </source>
</reference>
<comment type="similarity">
    <text evidence="1 6">Belongs to the Glu/Leu/Phe/Val dehydrogenases family.</text>
</comment>
<sequence>MDPLLPPLDHEELYVRRGPRSGLPTIVAVHSTVLGPALGGCRMWSYDDPTLAARDALRLSRAMTYKAACADQPLGGGKGVIALPPGVRPTGRLRRDALLDFGETVEQLGGRYVTAEDVGVGSRDMPVIAETTRSVTGLATSRGGSGDPSPFTALGIEAAIRTTCAELFGTGSLEGRTIAVIGLGNVGSRLARRLARAGARLLLADVEPSKRALAERLGASWTTPGRALTARVDLLAPCALGGILDETTVPRLRCRGIAGAANNQLANDAVAALLAARGILWAPDFVINAGGIVNIAVEFEPGGYDAAIARRRVRAIGGTLAEIFAAARERRITPLAAAVERGELRLAAAQAGRAAVARG</sequence>
<dbReference type="Gene3D" id="3.40.50.10860">
    <property type="entry name" value="Leucine Dehydrogenase, chain A, domain 1"/>
    <property type="match status" value="1"/>
</dbReference>
<dbReference type="GO" id="GO:0000166">
    <property type="term" value="F:nucleotide binding"/>
    <property type="evidence" value="ECO:0007669"/>
    <property type="project" value="UniProtKB-KW"/>
</dbReference>
<dbReference type="Gene3D" id="3.40.50.720">
    <property type="entry name" value="NAD(P)-binding Rossmann-like Domain"/>
    <property type="match status" value="1"/>
</dbReference>
<organism evidence="8 9">
    <name type="scientific">Conexibacter arvalis</name>
    <dbReference type="NCBI Taxonomy" id="912552"/>
    <lineage>
        <taxon>Bacteria</taxon>
        <taxon>Bacillati</taxon>
        <taxon>Actinomycetota</taxon>
        <taxon>Thermoleophilia</taxon>
        <taxon>Solirubrobacterales</taxon>
        <taxon>Conexibacteraceae</taxon>
        <taxon>Conexibacter</taxon>
    </lineage>
</organism>
<dbReference type="SUPFAM" id="SSF53223">
    <property type="entry name" value="Aminoacid dehydrogenase-like, N-terminal domain"/>
    <property type="match status" value="1"/>
</dbReference>
<dbReference type="PANTHER" id="PTHR42722">
    <property type="entry name" value="LEUCINE DEHYDROGENASE"/>
    <property type="match status" value="1"/>
</dbReference>
<evidence type="ECO:0000256" key="1">
    <source>
        <dbReference type="ARBA" id="ARBA00006382"/>
    </source>
</evidence>
<comment type="caution">
    <text evidence="8">The sequence shown here is derived from an EMBL/GenBank/DDBJ whole genome shotgun (WGS) entry which is preliminary data.</text>
</comment>
<dbReference type="EMBL" id="JACHNU010000002">
    <property type="protein sequence ID" value="MBB4662745.1"/>
    <property type="molecule type" value="Genomic_DNA"/>
</dbReference>
<protein>
    <submittedName>
        <fullName evidence="8">Leucine dehydrogenase</fullName>
        <ecNumber evidence="8">1.4.1.9</ecNumber>
    </submittedName>
</protein>
<dbReference type="PANTHER" id="PTHR42722:SF1">
    <property type="entry name" value="VALINE DEHYDROGENASE"/>
    <property type="match status" value="1"/>
</dbReference>
<evidence type="ECO:0000256" key="5">
    <source>
        <dbReference type="PIRSR" id="PIRSR000188-2"/>
    </source>
</evidence>
<evidence type="ECO:0000256" key="6">
    <source>
        <dbReference type="RuleBase" id="RU004417"/>
    </source>
</evidence>
<dbReference type="EC" id="1.4.1.9" evidence="8"/>
<dbReference type="PIRSF" id="PIRSF000188">
    <property type="entry name" value="Phe_leu_dh"/>
    <property type="match status" value="1"/>
</dbReference>
<evidence type="ECO:0000313" key="9">
    <source>
        <dbReference type="Proteomes" id="UP000585272"/>
    </source>
</evidence>
<accession>A0A840IEJ2</accession>
<dbReference type="GO" id="GO:0050049">
    <property type="term" value="F:L-leucine dehydrogenase activity"/>
    <property type="evidence" value="ECO:0007669"/>
    <property type="project" value="UniProtKB-EC"/>
</dbReference>
<evidence type="ECO:0000313" key="8">
    <source>
        <dbReference type="EMBL" id="MBB4662745.1"/>
    </source>
</evidence>
<keyword evidence="5" id="KW-0547">Nucleotide-binding</keyword>
<dbReference type="InterPro" id="IPR006097">
    <property type="entry name" value="Glu/Leu/Phe/Val/Trp_DH_dimer"/>
</dbReference>
<evidence type="ECO:0000256" key="3">
    <source>
        <dbReference type="ARBA" id="ARBA00023027"/>
    </source>
</evidence>
<keyword evidence="9" id="KW-1185">Reference proteome</keyword>
<evidence type="ECO:0000259" key="7">
    <source>
        <dbReference type="SMART" id="SM00839"/>
    </source>
</evidence>